<reference evidence="1 2" key="1">
    <citation type="submission" date="2013-01" db="EMBL/GenBank/DDBJ databases">
        <authorList>
            <person name="Harkins D.M."/>
            <person name="Durkin A.S."/>
            <person name="Brinkac L.M."/>
            <person name="Haft D.H."/>
            <person name="Selengut J.D."/>
            <person name="Sanka R."/>
            <person name="DePew J."/>
            <person name="Purushe J."/>
            <person name="Peacock S.J."/>
            <person name="Thaipadungpanit J."/>
            <person name="Wuthiekanun V.W."/>
            <person name="Day N.P."/>
            <person name="Vinetz J.M."/>
            <person name="Sutton G.G."/>
            <person name="Nierman W.C."/>
            <person name="Fouts D.E."/>
        </authorList>
    </citation>
    <scope>NUCLEOTIDE SEQUENCE [LARGE SCALE GENOMIC DNA]</scope>
    <source>
        <strain evidence="1 2">FPW1039</strain>
    </source>
</reference>
<dbReference type="EMBL" id="AKWR02000133">
    <property type="protein sequence ID" value="EMJ36292.1"/>
    <property type="molecule type" value="Genomic_DNA"/>
</dbReference>
<dbReference type="Proteomes" id="UP000012164">
    <property type="component" value="Unassembled WGS sequence"/>
</dbReference>
<evidence type="ECO:0000313" key="1">
    <source>
        <dbReference type="EMBL" id="EMJ36292.1"/>
    </source>
</evidence>
<comment type="caution">
    <text evidence="1">The sequence shown here is derived from an EMBL/GenBank/DDBJ whole genome shotgun (WGS) entry which is preliminary data.</text>
</comment>
<protein>
    <submittedName>
        <fullName evidence="1">Uncharacterized protein</fullName>
    </submittedName>
</protein>
<sequence length="45" mass="5079">MRNGFIIFSITILKCIGCSNSNEPPTPIRTFPVPKNLETKCKLQK</sequence>
<evidence type="ECO:0000313" key="2">
    <source>
        <dbReference type="Proteomes" id="UP000012164"/>
    </source>
</evidence>
<proteinExistence type="predicted"/>
<dbReference type="AlphaFoldDB" id="A0A0F6IE17"/>
<name>A0A0F6IE17_LEPIR</name>
<organism evidence="1 2">
    <name type="scientific">Leptospira interrogans str. FPW1039</name>
    <dbReference type="NCBI Taxonomy" id="1193040"/>
    <lineage>
        <taxon>Bacteria</taxon>
        <taxon>Pseudomonadati</taxon>
        <taxon>Spirochaetota</taxon>
        <taxon>Spirochaetia</taxon>
        <taxon>Leptospirales</taxon>
        <taxon>Leptospiraceae</taxon>
        <taxon>Leptospira</taxon>
    </lineage>
</organism>
<gene>
    <name evidence="1" type="ORF">LEP1GSC079_2619</name>
</gene>
<accession>A0A0F6IE17</accession>